<keyword evidence="2 4" id="KW-0808">Transferase</keyword>
<comment type="caution">
    <text evidence="4">The sequence shown here is derived from an EMBL/GenBank/DDBJ whole genome shotgun (WGS) entry which is preliminary data.</text>
</comment>
<dbReference type="PANTHER" id="PTHR12526">
    <property type="entry name" value="GLYCOSYLTRANSFERASE"/>
    <property type="match status" value="1"/>
</dbReference>
<proteinExistence type="predicted"/>
<gene>
    <name evidence="4" type="ORF">ACFFN0_15045</name>
</gene>
<dbReference type="EC" id="2.4.-.-" evidence="4"/>
<dbReference type="SUPFAM" id="SSF53756">
    <property type="entry name" value="UDP-Glycosyltransferase/glycogen phosphorylase"/>
    <property type="match status" value="1"/>
</dbReference>
<feature type="domain" description="Glycosyltransferase subfamily 4-like N-terminal" evidence="3">
    <location>
        <begin position="27"/>
        <end position="124"/>
    </location>
</feature>
<keyword evidence="5" id="KW-1185">Reference proteome</keyword>
<dbReference type="InterPro" id="IPR028098">
    <property type="entry name" value="Glyco_trans_4-like_N"/>
</dbReference>
<reference evidence="4 5" key="1">
    <citation type="submission" date="2024-09" db="EMBL/GenBank/DDBJ databases">
        <authorList>
            <person name="Sun Q."/>
            <person name="Mori K."/>
        </authorList>
    </citation>
    <scope>NUCLEOTIDE SEQUENCE [LARGE SCALE GENOMIC DNA]</scope>
    <source>
        <strain evidence="4 5">JCM 12763</strain>
    </source>
</reference>
<keyword evidence="1 4" id="KW-0328">Glycosyltransferase</keyword>
<accession>A0ABV5V6P6</accession>
<dbReference type="RefSeq" id="WP_238330527.1">
    <property type="nucleotide sequence ID" value="NZ_JBHMAX010000033.1"/>
</dbReference>
<dbReference type="Pfam" id="PF13439">
    <property type="entry name" value="Glyco_transf_4"/>
    <property type="match status" value="1"/>
</dbReference>
<dbReference type="EMBL" id="JBHMAX010000033">
    <property type="protein sequence ID" value="MFB9733363.1"/>
    <property type="molecule type" value="Genomic_DNA"/>
</dbReference>
<dbReference type="Pfam" id="PF13692">
    <property type="entry name" value="Glyco_trans_1_4"/>
    <property type="match status" value="1"/>
</dbReference>
<dbReference type="Gene3D" id="3.40.50.2000">
    <property type="entry name" value="Glycogen Phosphorylase B"/>
    <property type="match status" value="2"/>
</dbReference>
<dbReference type="GO" id="GO:0016757">
    <property type="term" value="F:glycosyltransferase activity"/>
    <property type="evidence" value="ECO:0007669"/>
    <property type="project" value="UniProtKB-KW"/>
</dbReference>
<evidence type="ECO:0000313" key="5">
    <source>
        <dbReference type="Proteomes" id="UP001589613"/>
    </source>
</evidence>
<sequence>MVSSRSETRGSGEERLRVLVYPHAMEVGGSQINAIELAGALRDRGHEVWVYSEDGPLLQLVRRLNLPRVAARRGYHRPSPLTALHLAVVAARGRFDVIHAYEWPPAVEAYLATAFSRRRVAVVTVMSMAVAPFLPSSMSLVVGTERIRQHAAARRSGATSLLEPPVDVEWNAPAGRGADFRAAYRLDGPLVVVVSRLAHELKLEGILTAVRAVGRLAGETPVRLVVVGDGPAAQEVRDLVAERGHGAVLLTGLLEDPRGAYDAADVVIGMGGSALKGMAFAKPLIVQGEHGFFRLLTPESAGDFLEHGWYGVGEGDLAMAEDDLVHLLRELLKDERRREELGSYGRQLLEQRFSLVRAAAVQERVYRQAIAHRAGLARRVLEGVVAAAGLVAHKAGRRLARRRGVVQVDDFNARPA</sequence>
<evidence type="ECO:0000256" key="2">
    <source>
        <dbReference type="ARBA" id="ARBA00022679"/>
    </source>
</evidence>
<name>A0ABV5V6P6_9MICO</name>
<organism evidence="4 5">
    <name type="scientific">Ornithinimicrobium kibberense</name>
    <dbReference type="NCBI Taxonomy" id="282060"/>
    <lineage>
        <taxon>Bacteria</taxon>
        <taxon>Bacillati</taxon>
        <taxon>Actinomycetota</taxon>
        <taxon>Actinomycetes</taxon>
        <taxon>Micrococcales</taxon>
        <taxon>Ornithinimicrobiaceae</taxon>
        <taxon>Ornithinimicrobium</taxon>
    </lineage>
</organism>
<evidence type="ECO:0000313" key="4">
    <source>
        <dbReference type="EMBL" id="MFB9733363.1"/>
    </source>
</evidence>
<dbReference type="Proteomes" id="UP001589613">
    <property type="component" value="Unassembled WGS sequence"/>
</dbReference>
<evidence type="ECO:0000256" key="1">
    <source>
        <dbReference type="ARBA" id="ARBA00022676"/>
    </source>
</evidence>
<evidence type="ECO:0000259" key="3">
    <source>
        <dbReference type="Pfam" id="PF13439"/>
    </source>
</evidence>
<protein>
    <submittedName>
        <fullName evidence="4">Glycosyltransferase</fullName>
        <ecNumber evidence="4">2.4.-.-</ecNumber>
    </submittedName>
</protein>